<dbReference type="Pfam" id="PF01094">
    <property type="entry name" value="ANF_receptor"/>
    <property type="match status" value="1"/>
</dbReference>
<keyword evidence="12 15" id="KW-1071">Ligand-gated ion channel</keyword>
<dbReference type="FunFam" id="3.40.190.10:FF:000195">
    <property type="entry name" value="Glutamate receptor 2.7"/>
    <property type="match status" value="1"/>
</dbReference>
<comment type="similarity">
    <text evidence="2 15">Belongs to the glutamate-gated ion channel (TC 1.A.10.1) family.</text>
</comment>
<dbReference type="CDD" id="cd13686">
    <property type="entry name" value="GluR_Plant"/>
    <property type="match status" value="1"/>
</dbReference>
<evidence type="ECO:0000256" key="10">
    <source>
        <dbReference type="ARBA" id="ARBA00023170"/>
    </source>
</evidence>
<dbReference type="Proteomes" id="UP001168098">
    <property type="component" value="Unassembled WGS sequence"/>
</dbReference>
<dbReference type="PANTHER" id="PTHR34836:SF1">
    <property type="entry name" value="OS09G0428600 PROTEIN"/>
    <property type="match status" value="1"/>
</dbReference>
<comment type="function">
    <text evidence="15">Glutamate-gated receptor that probably acts as non-selective cation channel.</text>
</comment>
<evidence type="ECO:0000313" key="20">
    <source>
        <dbReference type="EMBL" id="KAJ9702921.1"/>
    </source>
</evidence>
<dbReference type="Pfam" id="PF00060">
    <property type="entry name" value="Lig_chan"/>
    <property type="match status" value="1"/>
</dbReference>
<comment type="subcellular location">
    <subcellularLocation>
        <location evidence="1">Membrane</location>
        <topology evidence="1">Multi-pass membrane protein</topology>
    </subcellularLocation>
</comment>
<reference evidence="20 21" key="1">
    <citation type="journal article" date="2023" name="BMC Biotechnol.">
        <title>Vitis rotundifolia cv Carlos genome sequencing.</title>
        <authorList>
            <person name="Huff M."/>
            <person name="Hulse-Kemp A."/>
            <person name="Scheffler B."/>
            <person name="Youngblood R."/>
            <person name="Simpson S."/>
            <person name="Babiker E."/>
            <person name="Staton M."/>
        </authorList>
    </citation>
    <scope>NUCLEOTIDE SEQUENCE [LARGE SCALE GENOMIC DNA]</scope>
    <source>
        <tissue evidence="20">Leaf</tissue>
    </source>
</reference>
<dbReference type="AlphaFoldDB" id="A0AA39A8G3"/>
<evidence type="ECO:0000256" key="3">
    <source>
        <dbReference type="ARBA" id="ARBA00011095"/>
    </source>
</evidence>
<keyword evidence="16" id="KW-1015">Disulfide bond</keyword>
<feature type="chain" id="PRO_5041274095" description="Glutamate receptor" evidence="18">
    <location>
        <begin position="29"/>
        <end position="964"/>
    </location>
</feature>
<dbReference type="FunFam" id="3.40.50.2300:FF:000758">
    <property type="entry name" value="Glutamate receptor"/>
    <property type="match status" value="1"/>
</dbReference>
<dbReference type="Gene3D" id="1.10.287.70">
    <property type="match status" value="1"/>
</dbReference>
<dbReference type="FunFam" id="1.10.287.70:FF:000037">
    <property type="entry name" value="Glutamate receptor"/>
    <property type="match status" value="1"/>
</dbReference>
<evidence type="ECO:0000256" key="4">
    <source>
        <dbReference type="ARBA" id="ARBA00022448"/>
    </source>
</evidence>
<evidence type="ECO:0000259" key="19">
    <source>
        <dbReference type="SMART" id="SM00079"/>
    </source>
</evidence>
<keyword evidence="13 15" id="KW-0407">Ion channel</keyword>
<dbReference type="PIRSF" id="PIRSF037090">
    <property type="entry name" value="Iontro_Glu-like_rcpt_pln"/>
    <property type="match status" value="1"/>
</dbReference>
<keyword evidence="10 15" id="KW-0675">Receptor</keyword>
<feature type="transmembrane region" description="Helical" evidence="17">
    <location>
        <begin position="644"/>
        <end position="662"/>
    </location>
</feature>
<evidence type="ECO:0000256" key="6">
    <source>
        <dbReference type="ARBA" id="ARBA00022729"/>
    </source>
</evidence>
<dbReference type="InterPro" id="IPR001828">
    <property type="entry name" value="ANF_lig-bd_rcpt"/>
</dbReference>
<comment type="subunit">
    <text evidence="3">May form heteromers.</text>
</comment>
<keyword evidence="6 18" id="KW-0732">Signal</keyword>
<dbReference type="InterPro" id="IPR028082">
    <property type="entry name" value="Peripla_BP_I"/>
</dbReference>
<evidence type="ECO:0000256" key="7">
    <source>
        <dbReference type="ARBA" id="ARBA00022989"/>
    </source>
</evidence>
<feature type="disulfide bond" evidence="16">
    <location>
        <begin position="753"/>
        <end position="809"/>
    </location>
</feature>
<proteinExistence type="inferred from homology"/>
<dbReference type="GO" id="GO:0015276">
    <property type="term" value="F:ligand-gated monoatomic ion channel activity"/>
    <property type="evidence" value="ECO:0007669"/>
    <property type="project" value="InterPro"/>
</dbReference>
<evidence type="ECO:0000256" key="18">
    <source>
        <dbReference type="SAM" id="SignalP"/>
    </source>
</evidence>
<keyword evidence="7 17" id="KW-1133">Transmembrane helix</keyword>
<evidence type="ECO:0000256" key="16">
    <source>
        <dbReference type="PIRSR" id="PIRSR037090-50"/>
    </source>
</evidence>
<feature type="transmembrane region" description="Helical" evidence="17">
    <location>
        <begin position="826"/>
        <end position="850"/>
    </location>
</feature>
<evidence type="ECO:0000256" key="17">
    <source>
        <dbReference type="SAM" id="Phobius"/>
    </source>
</evidence>
<dbReference type="CDD" id="cd19990">
    <property type="entry name" value="PBP1_GABAb_receptor_plant"/>
    <property type="match status" value="1"/>
</dbReference>
<dbReference type="EMBL" id="JARBHA010000004">
    <property type="protein sequence ID" value="KAJ9702921.1"/>
    <property type="molecule type" value="Genomic_DNA"/>
</dbReference>
<dbReference type="PANTHER" id="PTHR34836">
    <property type="entry name" value="OS06G0188250 PROTEIN"/>
    <property type="match status" value="1"/>
</dbReference>
<protein>
    <recommendedName>
        <fullName evidence="15">Glutamate receptor</fullName>
    </recommendedName>
</protein>
<evidence type="ECO:0000256" key="13">
    <source>
        <dbReference type="ARBA" id="ARBA00023303"/>
    </source>
</evidence>
<accession>A0AA39A8G3</accession>
<keyword evidence="21" id="KW-1185">Reference proteome</keyword>
<gene>
    <name evidence="20" type="ORF">PVL29_004594</name>
</gene>
<keyword evidence="11" id="KW-0325">Glycoprotein</keyword>
<dbReference type="SMART" id="SM00079">
    <property type="entry name" value="PBPe"/>
    <property type="match status" value="1"/>
</dbReference>
<organism evidence="20 21">
    <name type="scientific">Vitis rotundifolia</name>
    <name type="common">Muscadine grape</name>
    <dbReference type="NCBI Taxonomy" id="103349"/>
    <lineage>
        <taxon>Eukaryota</taxon>
        <taxon>Viridiplantae</taxon>
        <taxon>Streptophyta</taxon>
        <taxon>Embryophyta</taxon>
        <taxon>Tracheophyta</taxon>
        <taxon>Spermatophyta</taxon>
        <taxon>Magnoliopsida</taxon>
        <taxon>eudicotyledons</taxon>
        <taxon>Gunneridae</taxon>
        <taxon>Pentapetalae</taxon>
        <taxon>rosids</taxon>
        <taxon>Vitales</taxon>
        <taxon>Vitaceae</taxon>
        <taxon>Viteae</taxon>
        <taxon>Vitis</taxon>
    </lineage>
</organism>
<evidence type="ECO:0000256" key="12">
    <source>
        <dbReference type="ARBA" id="ARBA00023286"/>
    </source>
</evidence>
<evidence type="ECO:0000256" key="2">
    <source>
        <dbReference type="ARBA" id="ARBA00008685"/>
    </source>
</evidence>
<sequence>MRNNLAQLPLYLFCCLSLWIFFTEMAMSRSTTIPVKVGVVLDMDTWLGKMGLGCISMALSDFYASHGHYKTRLVLEIRDSKRDVVGAAAAALDLLQNEEVQAIIGPASSMQANFVIALGHKAHVPIISFSATSPSLSSIRSQYFVRATLNDSAQVPAIRAIVKAFGWKQVVLIYLDNEYLNGVIPYLTDALQEIDTRIAYRSVIHPLATDDQILEELYKLKSMPTRVFIVHMFTPLGPRLFTRANEIGMMEEGYVWILTDGLTDILSTLNDSVIDSMQGVLGVKPHVPRSKQLESFKIRWKRKIQQEHPTNENSELNIFGLWAYDAASGLATAVEKLGATNFSFQKSNTHRNSTDLDTVGVSQIGPSLLQSILSTRFKGLSGDFQFFDSQLRSSAFQVVNVIGKGERGVGFWTPENGTVRKLHSTSKANLGTIVWPGESPSVPKGWVLPTNKKKLRIGVPVTKALSEFVKVTRDPSTNATEVTGFSIAVFDAVMTALPYAVPYEYSPFQTPDGDPAGDYDQLIYQVYLQKYDAVVGDTTILANRSLYVDFTLPYTESGVSMIVPILDRRRKNAWVFLKPLTWDLWATSFCFFVFIGFVIWILEHRVNKDFRGPRSHQVGTIFWFSFSTLVFAQKERIVSNLARSVVIIWLFVALILTQSYTASLTSMLTVQQLNPSITDINELIKKGEHVGYQKGSFVREFLIEWMKFDKSKLVIYESSEELDELFSNNSSKGGIAAAFGEIPYIKLFLAKYCPKYTAVGPTYKFDGFGFVFPKGSPLVADVSREVLNVTEGAKMLQLEKAWFGQTPSCPELTSSVSSNSIGLNSFWGLFLIAGVASFIALITCITTFLYENRDALINLNPPSSIWRKIKAMATRFDDKDLRSHTFRKSDKLPDKGHQGHGCSYSLASYTNFPPSSSSLLIPTDSNFAVFGEQGTPSSGHCDPVNPNRPMSPHILFEYELANIN</sequence>
<evidence type="ECO:0000256" key="1">
    <source>
        <dbReference type="ARBA" id="ARBA00004141"/>
    </source>
</evidence>
<evidence type="ECO:0000256" key="15">
    <source>
        <dbReference type="PIRNR" id="PIRNR037090"/>
    </source>
</evidence>
<keyword evidence="8 15" id="KW-0406">Ion transport</keyword>
<dbReference type="Gene3D" id="3.40.50.2300">
    <property type="match status" value="2"/>
</dbReference>
<dbReference type="FunFam" id="3.40.190.10:FF:000103">
    <property type="entry name" value="Glutamate receptor"/>
    <property type="match status" value="1"/>
</dbReference>
<dbReference type="InterPro" id="IPR044440">
    <property type="entry name" value="GABAb_receptor_plant_PBP1"/>
</dbReference>
<evidence type="ECO:0000313" key="21">
    <source>
        <dbReference type="Proteomes" id="UP001168098"/>
    </source>
</evidence>
<dbReference type="InterPro" id="IPR015683">
    <property type="entry name" value="Ionotropic_Glu_rcpt"/>
</dbReference>
<dbReference type="Gene3D" id="3.40.190.10">
    <property type="entry name" value="Periplasmic binding protein-like II"/>
    <property type="match status" value="2"/>
</dbReference>
<comment type="function">
    <text evidence="14">Glutamate-gated receptor that probably acts as a non-selective cation channel. May be involved in light-signal transduction and calcium homeostasis via the regulation of calcium influx into cells.</text>
</comment>
<dbReference type="InterPro" id="IPR001320">
    <property type="entry name" value="Iontro_rcpt_C"/>
</dbReference>
<evidence type="ECO:0000256" key="8">
    <source>
        <dbReference type="ARBA" id="ARBA00023065"/>
    </source>
</evidence>
<dbReference type="InterPro" id="IPR017103">
    <property type="entry name" value="Iontropic_Glu_rcpt_pln"/>
</dbReference>
<keyword evidence="4 15" id="KW-0813">Transport</keyword>
<dbReference type="FunFam" id="3.40.50.2300:FF:000169">
    <property type="entry name" value="Glutamate receptor"/>
    <property type="match status" value="1"/>
</dbReference>
<feature type="domain" description="Ionotropic glutamate receptor C-terminal" evidence="19">
    <location>
        <begin position="454"/>
        <end position="805"/>
    </location>
</feature>
<dbReference type="SUPFAM" id="SSF53822">
    <property type="entry name" value="Periplasmic binding protein-like I"/>
    <property type="match status" value="1"/>
</dbReference>
<dbReference type="SUPFAM" id="SSF53850">
    <property type="entry name" value="Periplasmic binding protein-like II"/>
    <property type="match status" value="1"/>
</dbReference>
<keyword evidence="9 15" id="KW-0472">Membrane</keyword>
<evidence type="ECO:0000256" key="5">
    <source>
        <dbReference type="ARBA" id="ARBA00022692"/>
    </source>
</evidence>
<dbReference type="GO" id="GO:0016020">
    <property type="term" value="C:membrane"/>
    <property type="evidence" value="ECO:0007669"/>
    <property type="project" value="UniProtKB-SubCell"/>
</dbReference>
<feature type="signal peptide" evidence="18">
    <location>
        <begin position="1"/>
        <end position="28"/>
    </location>
</feature>
<comment type="caution">
    <text evidence="20">The sequence shown here is derived from an EMBL/GenBank/DDBJ whole genome shotgun (WGS) entry which is preliminary data.</text>
</comment>
<evidence type="ECO:0000256" key="14">
    <source>
        <dbReference type="ARBA" id="ARBA00049638"/>
    </source>
</evidence>
<evidence type="ECO:0000256" key="11">
    <source>
        <dbReference type="ARBA" id="ARBA00023180"/>
    </source>
</evidence>
<keyword evidence="5 17" id="KW-0812">Transmembrane</keyword>
<feature type="transmembrane region" description="Helical" evidence="17">
    <location>
        <begin position="580"/>
        <end position="602"/>
    </location>
</feature>
<evidence type="ECO:0000256" key="9">
    <source>
        <dbReference type="ARBA" id="ARBA00023136"/>
    </source>
</evidence>
<name>A0AA39A8G3_VITRO</name>